<gene>
    <name evidence="1" type="ORF">F4821DRAFT_271388</name>
</gene>
<accession>A0ACC0CUI7</accession>
<dbReference type="EMBL" id="MU394343">
    <property type="protein sequence ID" value="KAI6084006.1"/>
    <property type="molecule type" value="Genomic_DNA"/>
</dbReference>
<evidence type="ECO:0000313" key="1">
    <source>
        <dbReference type="EMBL" id="KAI6084006.1"/>
    </source>
</evidence>
<comment type="caution">
    <text evidence="1">The sequence shown here is derived from an EMBL/GenBank/DDBJ whole genome shotgun (WGS) entry which is preliminary data.</text>
</comment>
<evidence type="ECO:0000313" key="2">
    <source>
        <dbReference type="Proteomes" id="UP001497680"/>
    </source>
</evidence>
<dbReference type="Proteomes" id="UP001497680">
    <property type="component" value="Unassembled WGS sequence"/>
</dbReference>
<reference evidence="1 2" key="1">
    <citation type="journal article" date="2022" name="New Phytol.">
        <title>Ecological generalism drives hyperdiversity of secondary metabolite gene clusters in xylarialean endophytes.</title>
        <authorList>
            <person name="Franco M.E.E."/>
            <person name="Wisecaver J.H."/>
            <person name="Arnold A.E."/>
            <person name="Ju Y.M."/>
            <person name="Slot J.C."/>
            <person name="Ahrendt S."/>
            <person name="Moore L.P."/>
            <person name="Eastman K.E."/>
            <person name="Scott K."/>
            <person name="Konkel Z."/>
            <person name="Mondo S.J."/>
            <person name="Kuo A."/>
            <person name="Hayes R.D."/>
            <person name="Haridas S."/>
            <person name="Andreopoulos B."/>
            <person name="Riley R."/>
            <person name="LaButti K."/>
            <person name="Pangilinan J."/>
            <person name="Lipzen A."/>
            <person name="Amirebrahimi M."/>
            <person name="Yan J."/>
            <person name="Adam C."/>
            <person name="Keymanesh K."/>
            <person name="Ng V."/>
            <person name="Louie K."/>
            <person name="Northen T."/>
            <person name="Drula E."/>
            <person name="Henrissat B."/>
            <person name="Hsieh H.M."/>
            <person name="Youens-Clark K."/>
            <person name="Lutzoni F."/>
            <person name="Miadlikowska J."/>
            <person name="Eastwood D.C."/>
            <person name="Hamelin R.C."/>
            <person name="Grigoriev I.V."/>
            <person name="U'Ren J.M."/>
        </authorList>
    </citation>
    <scope>NUCLEOTIDE SEQUENCE [LARGE SCALE GENOMIC DNA]</scope>
    <source>
        <strain evidence="1 2">ER1909</strain>
    </source>
</reference>
<protein>
    <submittedName>
        <fullName evidence="1">Uncharacterized protein</fullName>
    </submittedName>
</protein>
<sequence length="682" mass="76634">MQPRRYPPILPAGPVEPENIVKSRQVKDRRVLPPTLQVINKSSLQCDGLQPRCSNCIKRNVTFCFYVDKAKVGPEAMEMVELLKVLSRDHAAILLDALRSSGDPAKALSMFKERAEADGITPAQSRLELELMAHNPGAYPPLRPINAVDLANSNLLRPIQRSIEEGGQHLQSPVDTMSADRQFHLPIHQTQEVRYFDERLKNLQVDYWTDIAITGDFVARVISLYLSTDHPVLGLFAPELLVTDLVNGQNRFCSRFLFHALMYLGCQMYSAFDSDAINHAAAFHNEAEKMWKEEQDSYLAMAGAVLLSLSLIGNGRDHAVLSYATQAIKMGERLGLFELDGEGYSRPNENDSDEDAMACRYAAWGTFGWNVLISFFYRQPGSENPRSAPTVPIPGETTPMVHGDSMAEERSTGEGKIQEIFPVVCRFWQIIHGAGWIYNLVPDSPPARYAIALAEHTFRELIAWAETLPSSVLRTQRESHHATVLHIWLHAAILDIFRPIVGRDVSQRPRLKTFTASDSSPDAAYAASVSQLKHLVVEYRSKSAASTYSILCHTGLLYLANAMLKDTGDPEWRLYLLLCIYGYESLSRPYRISEVIVQGLLSMTMRETNMSGTEAQKIINEIKEGRLSNVTDDFEDKIRATFMVDMDLSLQNPEEARAENLAEKFDSLALFQDFLNQDEMEA</sequence>
<keyword evidence="2" id="KW-1185">Reference proteome</keyword>
<name>A0ACC0CUI7_9PEZI</name>
<organism evidence="1 2">
    <name type="scientific">Hypoxylon rubiginosum</name>
    <dbReference type="NCBI Taxonomy" id="110542"/>
    <lineage>
        <taxon>Eukaryota</taxon>
        <taxon>Fungi</taxon>
        <taxon>Dikarya</taxon>
        <taxon>Ascomycota</taxon>
        <taxon>Pezizomycotina</taxon>
        <taxon>Sordariomycetes</taxon>
        <taxon>Xylariomycetidae</taxon>
        <taxon>Xylariales</taxon>
        <taxon>Hypoxylaceae</taxon>
        <taxon>Hypoxylon</taxon>
    </lineage>
</organism>
<proteinExistence type="predicted"/>